<evidence type="ECO:0000256" key="1">
    <source>
        <dbReference type="ARBA" id="ARBA00004651"/>
    </source>
</evidence>
<evidence type="ECO:0000256" key="3">
    <source>
        <dbReference type="ARBA" id="ARBA00022475"/>
    </source>
</evidence>
<keyword evidence="6 7" id="KW-0472">Membrane</keyword>
<evidence type="ECO:0000313" key="9">
    <source>
        <dbReference type="Proteomes" id="UP000831880"/>
    </source>
</evidence>
<dbReference type="EMBL" id="CP095074">
    <property type="protein sequence ID" value="UOQ91646.1"/>
    <property type="molecule type" value="Genomic_DNA"/>
</dbReference>
<reference evidence="8 9" key="1">
    <citation type="submission" date="2022-04" db="EMBL/GenBank/DDBJ databases">
        <title>Halobacillus sp. isolated from saltern.</title>
        <authorList>
            <person name="Won M."/>
            <person name="Lee C.-M."/>
            <person name="Woen H.-Y."/>
            <person name="Kwon S.-W."/>
        </authorList>
    </citation>
    <scope>NUCLEOTIDE SEQUENCE [LARGE SCALE GENOMIC DNA]</scope>
    <source>
        <strain evidence="8 9">SSTM10-2</strain>
    </source>
</reference>
<evidence type="ECO:0000313" key="8">
    <source>
        <dbReference type="EMBL" id="UOQ91646.1"/>
    </source>
</evidence>
<accession>A0ABY4GU18</accession>
<keyword evidence="9" id="KW-1185">Reference proteome</keyword>
<dbReference type="Proteomes" id="UP000831880">
    <property type="component" value="Chromosome"/>
</dbReference>
<feature type="transmembrane region" description="Helical" evidence="7">
    <location>
        <begin position="44"/>
        <end position="65"/>
    </location>
</feature>
<feature type="transmembrane region" description="Helical" evidence="7">
    <location>
        <begin position="145"/>
        <end position="162"/>
    </location>
</feature>
<dbReference type="PANTHER" id="PTHR42865">
    <property type="entry name" value="PROTON/GLUTAMATE-ASPARTATE SYMPORTER"/>
    <property type="match status" value="1"/>
</dbReference>
<dbReference type="Gene3D" id="1.10.3860.10">
    <property type="entry name" value="Sodium:dicarboxylate symporter"/>
    <property type="match status" value="1"/>
</dbReference>
<protein>
    <submittedName>
        <fullName evidence="8">Dicarboxylate/amino acid:cation symporter</fullName>
    </submittedName>
</protein>
<dbReference type="PRINTS" id="PR00173">
    <property type="entry name" value="EDTRNSPORT"/>
</dbReference>
<feature type="transmembrane region" description="Helical" evidence="7">
    <location>
        <begin position="12"/>
        <end position="32"/>
    </location>
</feature>
<keyword evidence="2" id="KW-0813">Transport</keyword>
<dbReference type="InterPro" id="IPR001991">
    <property type="entry name" value="Na-dicarboxylate_symporter"/>
</dbReference>
<gene>
    <name evidence="8" type="ORF">MUO14_13900</name>
</gene>
<organism evidence="8 9">
    <name type="scientific">Halobacillus shinanisalinarum</name>
    <dbReference type="NCBI Taxonomy" id="2932258"/>
    <lineage>
        <taxon>Bacteria</taxon>
        <taxon>Bacillati</taxon>
        <taxon>Bacillota</taxon>
        <taxon>Bacilli</taxon>
        <taxon>Bacillales</taxon>
        <taxon>Bacillaceae</taxon>
        <taxon>Halobacillus</taxon>
    </lineage>
</organism>
<name>A0ABY4GU18_9BACI</name>
<evidence type="ECO:0000256" key="4">
    <source>
        <dbReference type="ARBA" id="ARBA00022692"/>
    </source>
</evidence>
<dbReference type="SUPFAM" id="SSF118215">
    <property type="entry name" value="Proton glutamate symport protein"/>
    <property type="match status" value="1"/>
</dbReference>
<sequence>MSKLWRSYRNVSLIWKIGVAFLLGIAAGFIFGPSIDVVQPFGDLFLRLLKFLIIPMLLFTIITGLNQTTPKQLGRMGVKVLGFYIVTSALALTIGLVIASWVNPGIGLSIPSGASVEVPDTPSFVDILLGIVPTNMVTAFTELNLLQIIFIAIAFGLAIGTMRDSRKPQIRGYGKKLHTAFEAGSEATFRIMDWVLEYAPIGVFALIATTIGTQGADSLNGLLLFVGVVYAGVLIQYGLYYVILFFFGVSLKKFFAHSRTATLTAFVTRSSLGTLPVTMRSAERLGIRERLYGFSLPLGATMNMDGAAMRVGVSVVFAANVVGLDLTIPQMLGIVLTGTLASVGTAGVPGAGLITLATVLVQAGLPVEVVALIAGVDVLLGMAATSLNVTGDLVGTTIVDKSETKKQVS</sequence>
<dbReference type="PANTHER" id="PTHR42865:SF7">
    <property type="entry name" value="PROTON_GLUTAMATE-ASPARTATE SYMPORTER"/>
    <property type="match status" value="1"/>
</dbReference>
<comment type="subcellular location">
    <subcellularLocation>
        <location evidence="1">Cell membrane</location>
        <topology evidence="1">Multi-pass membrane protein</topology>
    </subcellularLocation>
</comment>
<evidence type="ECO:0000256" key="7">
    <source>
        <dbReference type="SAM" id="Phobius"/>
    </source>
</evidence>
<evidence type="ECO:0000256" key="2">
    <source>
        <dbReference type="ARBA" id="ARBA00022448"/>
    </source>
</evidence>
<dbReference type="InterPro" id="IPR036458">
    <property type="entry name" value="Na:dicarbo_symporter_sf"/>
</dbReference>
<keyword evidence="4 7" id="KW-0812">Transmembrane</keyword>
<proteinExistence type="predicted"/>
<dbReference type="RefSeq" id="WP_244751257.1">
    <property type="nucleotide sequence ID" value="NZ_CP095074.1"/>
</dbReference>
<keyword evidence="5 7" id="KW-1133">Transmembrane helix</keyword>
<feature type="transmembrane region" description="Helical" evidence="7">
    <location>
        <begin position="195"/>
        <end position="216"/>
    </location>
</feature>
<feature type="transmembrane region" description="Helical" evidence="7">
    <location>
        <begin position="222"/>
        <end position="249"/>
    </location>
</feature>
<keyword evidence="3" id="KW-1003">Cell membrane</keyword>
<evidence type="ECO:0000256" key="6">
    <source>
        <dbReference type="ARBA" id="ARBA00023136"/>
    </source>
</evidence>
<feature type="transmembrane region" description="Helical" evidence="7">
    <location>
        <begin position="77"/>
        <end position="102"/>
    </location>
</feature>
<evidence type="ECO:0000256" key="5">
    <source>
        <dbReference type="ARBA" id="ARBA00022989"/>
    </source>
</evidence>
<dbReference type="Pfam" id="PF00375">
    <property type="entry name" value="SDF"/>
    <property type="match status" value="1"/>
</dbReference>